<dbReference type="AlphaFoldDB" id="A0A192D638"/>
<feature type="transmembrane region" description="Helical" evidence="1">
    <location>
        <begin position="237"/>
        <end position="254"/>
    </location>
</feature>
<accession>A0A192D638</accession>
<feature type="transmembrane region" description="Helical" evidence="1">
    <location>
        <begin position="454"/>
        <end position="474"/>
    </location>
</feature>
<dbReference type="RefSeq" id="WP_068351426.1">
    <property type="nucleotide sequence ID" value="NZ_CP016033.1"/>
</dbReference>
<feature type="transmembrane region" description="Helical" evidence="1">
    <location>
        <begin position="61"/>
        <end position="77"/>
    </location>
</feature>
<name>A0A192D638_9SPHN</name>
<feature type="transmembrane region" description="Helical" evidence="1">
    <location>
        <begin position="266"/>
        <end position="292"/>
    </location>
</feature>
<dbReference type="KEGG" id="pns:A9D12_10100"/>
<evidence type="ECO:0000313" key="3">
    <source>
        <dbReference type="Proteomes" id="UP000078263"/>
    </source>
</evidence>
<feature type="transmembrane region" description="Helical" evidence="1">
    <location>
        <begin position="298"/>
        <end position="317"/>
    </location>
</feature>
<dbReference type="Proteomes" id="UP000078263">
    <property type="component" value="Chromosome"/>
</dbReference>
<dbReference type="EMBL" id="CP016033">
    <property type="protein sequence ID" value="ANK13234.1"/>
    <property type="molecule type" value="Genomic_DNA"/>
</dbReference>
<feature type="transmembrane region" description="Helical" evidence="1">
    <location>
        <begin position="370"/>
        <end position="389"/>
    </location>
</feature>
<feature type="transmembrane region" description="Helical" evidence="1">
    <location>
        <begin position="97"/>
        <end position="118"/>
    </location>
</feature>
<organism evidence="2 3">
    <name type="scientific">Erythrobacter neustonensis</name>
    <dbReference type="NCBI Taxonomy" id="1112"/>
    <lineage>
        <taxon>Bacteria</taxon>
        <taxon>Pseudomonadati</taxon>
        <taxon>Pseudomonadota</taxon>
        <taxon>Alphaproteobacteria</taxon>
        <taxon>Sphingomonadales</taxon>
        <taxon>Erythrobacteraceae</taxon>
        <taxon>Erythrobacter/Porphyrobacter group</taxon>
        <taxon>Erythrobacter</taxon>
    </lineage>
</organism>
<keyword evidence="3" id="KW-1185">Reference proteome</keyword>
<evidence type="ECO:0000256" key="1">
    <source>
        <dbReference type="SAM" id="Phobius"/>
    </source>
</evidence>
<feature type="transmembrane region" description="Helical" evidence="1">
    <location>
        <begin position="324"/>
        <end position="350"/>
    </location>
</feature>
<evidence type="ECO:0000313" key="2">
    <source>
        <dbReference type="EMBL" id="ANK13234.1"/>
    </source>
</evidence>
<feature type="transmembrane region" description="Helical" evidence="1">
    <location>
        <begin position="422"/>
        <end position="442"/>
    </location>
</feature>
<feature type="transmembrane region" description="Helical" evidence="1">
    <location>
        <begin position="180"/>
        <end position="202"/>
    </location>
</feature>
<keyword evidence="1" id="KW-1133">Transmembrane helix</keyword>
<feature type="transmembrane region" description="Helical" evidence="1">
    <location>
        <begin position="20"/>
        <end position="41"/>
    </location>
</feature>
<feature type="transmembrane region" description="Helical" evidence="1">
    <location>
        <begin position="214"/>
        <end position="231"/>
    </location>
</feature>
<feature type="transmembrane region" description="Helical" evidence="1">
    <location>
        <begin position="396"/>
        <end position="416"/>
    </location>
</feature>
<protein>
    <submittedName>
        <fullName evidence="2">Uncharacterized protein</fullName>
    </submittedName>
</protein>
<gene>
    <name evidence="2" type="ORF">A9D12_10100</name>
</gene>
<keyword evidence="1" id="KW-0812">Transmembrane</keyword>
<reference evidence="2 3" key="1">
    <citation type="submission" date="2016-05" db="EMBL/GenBank/DDBJ databases">
        <title>Compelete Genome Sequence of Bacteriochlorophyll-Synthesizing Bacterium Porphyrobacter neustonensis DSM 9434.</title>
        <authorList>
            <person name="Shi X.-L."/>
            <person name="Wu Y.-H."/>
            <person name="Cheng H."/>
            <person name="Xu L."/>
            <person name="Zhang X.-Q."/>
            <person name="Wang C.-S."/>
            <person name="Xu X.-W."/>
        </authorList>
    </citation>
    <scope>NUCLEOTIDE SEQUENCE [LARGE SCALE GENOMIC DNA]</scope>
    <source>
        <strain evidence="2 3">DSM 9434</strain>
    </source>
</reference>
<dbReference type="OrthoDB" id="7888991at2"/>
<proteinExistence type="predicted"/>
<keyword evidence="1" id="KW-0472">Membrane</keyword>
<sequence>MNNASQPPERLGGDLLDKALSRALFVITVLVLPTIVPLVWSMNNGANIPFITARYFLTQDLPVLIGLVIAFMGLRAWRADNRLALRLNRFLAAALRVNPALLALGAAGVCAAGVWLVFGRFALSMDEFWAQADGVVLANGAGLVQIPAEWRDYAQALQPIFARITPDGWWASEYLPGNAALQYLGGPLASPLLTGFAVLVAADLARRLLPEAPYAPALCALLMVSSSQLLITGMTPYAMSAHLALNLGWLWLFLRSDWRAQCAAAAVPLLAVGLHQVVFFPLFAAPFLLNAWLEKRRAAAALQAFAIAASFLIWSAYDSILYNALGVAAVTTSGGGTGTGTALLLSRFLVLVADFNPGNFTLMMLNLIRFVTWQNALLLPLMLIAVAGFARMAGVWRAMLGAIALTVGFLVVILAFQGHGWGYRYLHGHLGSACLLATYGFVRLSDQPQGYARARAMVGAALAVSLLLVPIRAWQAYAFAAPYRAADAWISARDVDVVLIDAPQHIYAVDLIRNDPLLRNRPKRMAAGLLDDAQLAALCRRYKVALFTDAEAARFGLHAVPSDDAPRIIPAGCTPSPR</sequence>